<dbReference type="PANTHER" id="PTHR43128">
    <property type="entry name" value="L-2-HYDROXYCARBOXYLATE DEHYDROGENASE (NAD(P)(+))"/>
    <property type="match status" value="1"/>
</dbReference>
<sequence length="441" mass="48604">MINKIPDPKLASPSIERMHMTPIISDPDWHQRAQEVLAALRKRKTPLTDDFAEDITALITRAHRVNNFRELHERILGRLDRLCDRAQSLLLPKMVVSVTGASGGIGKETILQAAQSRMVKKVIGLVRANSHGPATGNVMDLTDRMYLEGLDGYRANIEIRTYNDFAVESSVEEPVDVFIHTIGQGRKPAPINPDTLEPIGKPPTREELLSRNQAVLKQVVACTHGASPKALNIFVTNPIGLRLMQVVLDAGVNANKILGFGGELDSARFRHFIWQALEAGGHGVLDVRAQVIGEHNNNMIPLQGSEVTFANGVTLSIERCVAEGLLSTKKVRQIMDRTIQRGIEIVESQGSSAIRSPARGLVVMFEKLLCGKVVNGLSYRLDCNGQLCFVGGPVRLHNGLTLVPEPLEHPFTLTRSEKKEWLKTMQANCVSSDRHHPVLNP</sequence>
<evidence type="ECO:0000313" key="3">
    <source>
        <dbReference type="Proteomes" id="UP000425960"/>
    </source>
</evidence>
<dbReference type="SUPFAM" id="SSF51735">
    <property type="entry name" value="NAD(P)-binding Rossmann-fold domains"/>
    <property type="match status" value="1"/>
</dbReference>
<dbReference type="Gene3D" id="3.40.50.720">
    <property type="entry name" value="NAD(P)-binding Rossmann-like Domain"/>
    <property type="match status" value="1"/>
</dbReference>
<evidence type="ECO:0000313" key="2">
    <source>
        <dbReference type="EMBL" id="BBO79459.1"/>
    </source>
</evidence>
<gene>
    <name evidence="2" type="ORF">DSCO28_00250</name>
</gene>
<proteinExistence type="predicted"/>
<dbReference type="Proteomes" id="UP000425960">
    <property type="component" value="Chromosome"/>
</dbReference>
<organism evidence="2 3">
    <name type="scientific">Desulfosarcina ovata subsp. sediminis</name>
    <dbReference type="NCBI Taxonomy" id="885957"/>
    <lineage>
        <taxon>Bacteria</taxon>
        <taxon>Pseudomonadati</taxon>
        <taxon>Thermodesulfobacteriota</taxon>
        <taxon>Desulfobacteria</taxon>
        <taxon>Desulfobacterales</taxon>
        <taxon>Desulfosarcinaceae</taxon>
        <taxon>Desulfosarcina</taxon>
    </lineage>
</organism>
<dbReference type="KEGG" id="dov:DSCO28_00250"/>
<dbReference type="InterPro" id="IPR015955">
    <property type="entry name" value="Lactate_DH/Glyco_Ohase_4_C"/>
</dbReference>
<dbReference type="InterPro" id="IPR022383">
    <property type="entry name" value="Lactate/malate_DH_C"/>
</dbReference>
<accession>A0A5K7ZI80</accession>
<dbReference type="GO" id="GO:0006089">
    <property type="term" value="P:lactate metabolic process"/>
    <property type="evidence" value="ECO:0007669"/>
    <property type="project" value="TreeGrafter"/>
</dbReference>
<protein>
    <recommendedName>
        <fullName evidence="1">Lactate/malate dehydrogenase C-terminal domain-containing protein</fullName>
    </recommendedName>
</protein>
<dbReference type="PANTHER" id="PTHR43128:SF16">
    <property type="entry name" value="L-LACTATE DEHYDROGENASE"/>
    <property type="match status" value="1"/>
</dbReference>
<reference evidence="2 3" key="1">
    <citation type="submission" date="2019-11" db="EMBL/GenBank/DDBJ databases">
        <title>Comparative genomics of hydrocarbon-degrading Desulfosarcina strains.</title>
        <authorList>
            <person name="Watanabe M."/>
            <person name="Kojima H."/>
            <person name="Fukui M."/>
        </authorList>
    </citation>
    <scope>NUCLEOTIDE SEQUENCE [LARGE SCALE GENOMIC DNA]</scope>
    <source>
        <strain evidence="2 3">28bB2T</strain>
    </source>
</reference>
<feature type="domain" description="Lactate/malate dehydrogenase C-terminal" evidence="1">
    <location>
        <begin position="263"/>
        <end position="405"/>
    </location>
</feature>
<dbReference type="SUPFAM" id="SSF56327">
    <property type="entry name" value="LDH C-terminal domain-like"/>
    <property type="match status" value="1"/>
</dbReference>
<name>A0A5K7ZI80_9BACT</name>
<dbReference type="Pfam" id="PF02866">
    <property type="entry name" value="Ldh_1_C"/>
    <property type="match status" value="1"/>
</dbReference>
<dbReference type="InterPro" id="IPR036291">
    <property type="entry name" value="NAD(P)-bd_dom_sf"/>
</dbReference>
<dbReference type="AlphaFoldDB" id="A0A5K7ZI80"/>
<dbReference type="EMBL" id="AP021876">
    <property type="protein sequence ID" value="BBO79459.1"/>
    <property type="molecule type" value="Genomic_DNA"/>
</dbReference>
<evidence type="ECO:0000259" key="1">
    <source>
        <dbReference type="Pfam" id="PF02866"/>
    </source>
</evidence>
<dbReference type="GO" id="GO:0004459">
    <property type="term" value="F:L-lactate dehydrogenase (NAD+) activity"/>
    <property type="evidence" value="ECO:0007669"/>
    <property type="project" value="TreeGrafter"/>
</dbReference>
<dbReference type="Gene3D" id="3.90.110.10">
    <property type="entry name" value="Lactate dehydrogenase/glycoside hydrolase, family 4, C-terminal"/>
    <property type="match status" value="1"/>
</dbReference>